<dbReference type="InterPro" id="IPR021109">
    <property type="entry name" value="Peptidase_aspartic_dom_sf"/>
</dbReference>
<dbReference type="STRING" id="1077348.A0A2G8RUS8"/>
<keyword evidence="10" id="KW-1185">Reference proteome</keyword>
<evidence type="ECO:0000256" key="2">
    <source>
        <dbReference type="ARBA" id="ARBA00022670"/>
    </source>
</evidence>
<keyword evidence="3" id="KW-0064">Aspartyl protease</keyword>
<proteinExistence type="inferred from homology"/>
<keyword evidence="7" id="KW-0732">Signal</keyword>
<keyword evidence="4" id="KW-0378">Hydrolase</keyword>
<dbReference type="Gene3D" id="2.40.70.10">
    <property type="entry name" value="Acid Proteases"/>
    <property type="match status" value="2"/>
</dbReference>
<dbReference type="GO" id="GO:0006508">
    <property type="term" value="P:proteolysis"/>
    <property type="evidence" value="ECO:0007669"/>
    <property type="project" value="UniProtKB-KW"/>
</dbReference>
<dbReference type="InterPro" id="IPR034164">
    <property type="entry name" value="Pepsin-like_dom"/>
</dbReference>
<dbReference type="EMBL" id="AYKW01000056">
    <property type="protein sequence ID" value="PIL25267.1"/>
    <property type="molecule type" value="Genomic_DNA"/>
</dbReference>
<reference evidence="9 10" key="1">
    <citation type="journal article" date="2015" name="Sci. Rep.">
        <title>Chromosome-level genome map provides insights into diverse defense mechanisms in the medicinal fungus Ganoderma sinense.</title>
        <authorList>
            <person name="Zhu Y."/>
            <person name="Xu J."/>
            <person name="Sun C."/>
            <person name="Zhou S."/>
            <person name="Xu H."/>
            <person name="Nelson D.R."/>
            <person name="Qian J."/>
            <person name="Song J."/>
            <person name="Luo H."/>
            <person name="Xiang L."/>
            <person name="Li Y."/>
            <person name="Xu Z."/>
            <person name="Ji A."/>
            <person name="Wang L."/>
            <person name="Lu S."/>
            <person name="Hayward A."/>
            <person name="Sun W."/>
            <person name="Li X."/>
            <person name="Schwartz D.C."/>
            <person name="Wang Y."/>
            <person name="Chen S."/>
        </authorList>
    </citation>
    <scope>NUCLEOTIDE SEQUENCE [LARGE SCALE GENOMIC DNA]</scope>
    <source>
        <strain evidence="9 10">ZZ0214-1</strain>
    </source>
</reference>
<dbReference type="AlphaFoldDB" id="A0A2G8RUS8"/>
<feature type="chain" id="PRO_5013647905" evidence="7">
    <location>
        <begin position="21"/>
        <end position="418"/>
    </location>
</feature>
<evidence type="ECO:0000256" key="7">
    <source>
        <dbReference type="SAM" id="SignalP"/>
    </source>
</evidence>
<dbReference type="PRINTS" id="PR00792">
    <property type="entry name" value="PEPSIN"/>
</dbReference>
<dbReference type="CDD" id="cd05471">
    <property type="entry name" value="pepsin_like"/>
    <property type="match status" value="1"/>
</dbReference>
<sequence length="418" mass="44359">MLPSAAAVALALALLSAATTSPKFGGTNIPLHKRKSLITVNGTFDRAAAVKDAAKIAKKYSYTQGNYLKNTGRKINNRTDSSLTTFSRPPFPRQAEPLTDIEDDTEWAGTITIGTPPKNFTIKFDTASSDLWVPHSSCTSHGTQNRYNPELSSTSTSKDGNFAIEYGDGSVVSGPIFTDTVTIAGVTVANQIFSAVTTEAAHFLSDTTDGVLGLAFPAISRLGQPSFFQSAMSQRSVHSGEFSVKLAATGAELFLGGTNPALYTGDIEFHNLSQVGFWQIGGGHVTVNGSPVTSSCAGFEVVIDAGTTIMYGPADQVEKLYNMVPDSQVFDAQSGLYSFSCESMPNVTLSWGGRDWAISQENFNLGRTESGSCHCVGAISSRDVGLGANVWLLGDSFLKNVYTVFSVDRQAVGFAQLA</sequence>
<dbReference type="FunFam" id="2.40.70.10:FF:000115">
    <property type="entry name" value="Lysosomal aspartic protease"/>
    <property type="match status" value="1"/>
</dbReference>
<name>A0A2G8RUS8_9APHY</name>
<dbReference type="SUPFAM" id="SSF50630">
    <property type="entry name" value="Acid proteases"/>
    <property type="match status" value="1"/>
</dbReference>
<feature type="active site" evidence="5">
    <location>
        <position position="125"/>
    </location>
</feature>
<keyword evidence="2" id="KW-0645">Protease</keyword>
<accession>A0A2G8RUS8</accession>
<feature type="signal peptide" evidence="7">
    <location>
        <begin position="1"/>
        <end position="20"/>
    </location>
</feature>
<dbReference type="PANTHER" id="PTHR47966:SF51">
    <property type="entry name" value="BETA-SITE APP-CLEAVING ENZYME, ISOFORM A-RELATED"/>
    <property type="match status" value="1"/>
</dbReference>
<dbReference type="Pfam" id="PF00026">
    <property type="entry name" value="Asp"/>
    <property type="match status" value="1"/>
</dbReference>
<evidence type="ECO:0000256" key="4">
    <source>
        <dbReference type="ARBA" id="ARBA00022801"/>
    </source>
</evidence>
<dbReference type="OrthoDB" id="15189at2759"/>
<gene>
    <name evidence="9" type="ORF">GSI_13156</name>
</gene>
<evidence type="ECO:0000313" key="10">
    <source>
        <dbReference type="Proteomes" id="UP000230002"/>
    </source>
</evidence>
<evidence type="ECO:0000259" key="8">
    <source>
        <dbReference type="PROSITE" id="PS51767"/>
    </source>
</evidence>
<dbReference type="InterPro" id="IPR033121">
    <property type="entry name" value="PEPTIDASE_A1"/>
</dbReference>
<dbReference type="PROSITE" id="PS51767">
    <property type="entry name" value="PEPTIDASE_A1"/>
    <property type="match status" value="1"/>
</dbReference>
<comment type="similarity">
    <text evidence="1">Belongs to the peptidase A1 family.</text>
</comment>
<dbReference type="PANTHER" id="PTHR47966">
    <property type="entry name" value="BETA-SITE APP-CLEAVING ENZYME, ISOFORM A-RELATED"/>
    <property type="match status" value="1"/>
</dbReference>
<dbReference type="InterPro" id="IPR001461">
    <property type="entry name" value="Aspartic_peptidase_A1"/>
</dbReference>
<evidence type="ECO:0000256" key="5">
    <source>
        <dbReference type="PIRSR" id="PIRSR601461-1"/>
    </source>
</evidence>
<comment type="caution">
    <text evidence="9">The sequence shown here is derived from an EMBL/GenBank/DDBJ whole genome shotgun (WGS) entry which is preliminary data.</text>
</comment>
<dbReference type="GO" id="GO:0004190">
    <property type="term" value="F:aspartic-type endopeptidase activity"/>
    <property type="evidence" value="ECO:0007669"/>
    <property type="project" value="UniProtKB-KW"/>
</dbReference>
<feature type="compositionally biased region" description="Polar residues" evidence="6">
    <location>
        <begin position="78"/>
        <end position="87"/>
    </location>
</feature>
<feature type="active site" evidence="5">
    <location>
        <position position="304"/>
    </location>
</feature>
<evidence type="ECO:0000313" key="9">
    <source>
        <dbReference type="EMBL" id="PIL25267.1"/>
    </source>
</evidence>
<evidence type="ECO:0000256" key="6">
    <source>
        <dbReference type="SAM" id="MobiDB-lite"/>
    </source>
</evidence>
<feature type="region of interest" description="Disordered" evidence="6">
    <location>
        <begin position="73"/>
        <end position="98"/>
    </location>
</feature>
<dbReference type="Proteomes" id="UP000230002">
    <property type="component" value="Unassembled WGS sequence"/>
</dbReference>
<evidence type="ECO:0000256" key="3">
    <source>
        <dbReference type="ARBA" id="ARBA00022750"/>
    </source>
</evidence>
<evidence type="ECO:0000256" key="1">
    <source>
        <dbReference type="ARBA" id="ARBA00007447"/>
    </source>
</evidence>
<feature type="domain" description="Peptidase A1" evidence="8">
    <location>
        <begin position="107"/>
        <end position="415"/>
    </location>
</feature>
<protein>
    <submittedName>
        <fullName evidence="9">Transporter</fullName>
    </submittedName>
</protein>
<organism evidence="9 10">
    <name type="scientific">Ganoderma sinense ZZ0214-1</name>
    <dbReference type="NCBI Taxonomy" id="1077348"/>
    <lineage>
        <taxon>Eukaryota</taxon>
        <taxon>Fungi</taxon>
        <taxon>Dikarya</taxon>
        <taxon>Basidiomycota</taxon>
        <taxon>Agaricomycotina</taxon>
        <taxon>Agaricomycetes</taxon>
        <taxon>Polyporales</taxon>
        <taxon>Polyporaceae</taxon>
        <taxon>Ganoderma</taxon>
    </lineage>
</organism>